<comment type="caution">
    <text evidence="2">The sequence shown here is derived from an EMBL/GenBank/DDBJ whole genome shotgun (WGS) entry which is preliminary data.</text>
</comment>
<accession>A0A9X1VB87</accession>
<dbReference type="Proteomes" id="UP001139263">
    <property type="component" value="Unassembled WGS sequence"/>
</dbReference>
<dbReference type="RefSeq" id="WP_241716232.1">
    <property type="nucleotide sequence ID" value="NZ_JALBUF010000015.1"/>
</dbReference>
<evidence type="ECO:0000313" key="2">
    <source>
        <dbReference type="EMBL" id="MCI0184502.1"/>
    </source>
</evidence>
<organism evidence="2 3">
    <name type="scientific">Sulfoacidibacillus ferrooxidans</name>
    <dbReference type="NCBI Taxonomy" id="2005001"/>
    <lineage>
        <taxon>Bacteria</taxon>
        <taxon>Bacillati</taxon>
        <taxon>Bacillota</taxon>
        <taxon>Bacilli</taxon>
        <taxon>Bacillales</taxon>
        <taxon>Alicyclobacillaceae</taxon>
        <taxon>Sulfoacidibacillus</taxon>
    </lineage>
</organism>
<evidence type="ECO:0000313" key="3">
    <source>
        <dbReference type="Proteomes" id="UP001139263"/>
    </source>
</evidence>
<evidence type="ECO:0008006" key="4">
    <source>
        <dbReference type="Google" id="ProtNLM"/>
    </source>
</evidence>
<dbReference type="AlphaFoldDB" id="A0A9X1VB87"/>
<feature type="transmembrane region" description="Helical" evidence="1">
    <location>
        <begin position="21"/>
        <end position="45"/>
    </location>
</feature>
<dbReference type="EMBL" id="JALBUF010000015">
    <property type="protein sequence ID" value="MCI0184502.1"/>
    <property type="molecule type" value="Genomic_DNA"/>
</dbReference>
<keyword evidence="1" id="KW-1133">Transmembrane helix</keyword>
<gene>
    <name evidence="2" type="ORF">MM817_02799</name>
</gene>
<proteinExistence type="predicted"/>
<reference evidence="2" key="1">
    <citation type="submission" date="2022-03" db="EMBL/GenBank/DDBJ databases">
        <title>Draft Genome Sequence of Firmicute Strain S0AB, a Heterotrophic Iron/Sulfur-Oxidizing Extreme Acidophile.</title>
        <authorList>
            <person name="Vergara E."/>
            <person name="Pakostova E."/>
            <person name="Johnson D.B."/>
            <person name="Holmes D.S."/>
        </authorList>
    </citation>
    <scope>NUCLEOTIDE SEQUENCE</scope>
    <source>
        <strain evidence="2">S0AB</strain>
    </source>
</reference>
<keyword evidence="1" id="KW-0812">Transmembrane</keyword>
<protein>
    <recommendedName>
        <fullName evidence="4">Cytochrome B6</fullName>
    </recommendedName>
</protein>
<sequence>MTRKAHFERNTLRFPQKDFDMVKEGIVSLGIVGVAVVIVAAIFGAPYRPAITNQEIANQKPILVMQTAMGDLDGQGEMAAYGPPYNNGWHGVAQNIQSIGPFSPQTWWGTPYHLYTPNADVITPLTMLATASNNSALQAAIQTYNAASYTQQQAWDNNFTNALNKATVQNGQVVVPSGQYGPVQLMMNDELALAKSGLLSGALDRETNNGVYRWNIQNDLLFLQGPALHQYAKTIDMKGGQWGINHDEQAYPGPWWLTPYTFLYQVPPGSTSPSGDEIVAYTIAVLFGLLILLPFIPGLNKLPRVLPVHRAIWRDWYKRLETTNACASCPLATSCNKEFHGPMTAAADHKIPACYDQTTSGAEGSRFVSQDSGIQPHA</sequence>
<evidence type="ECO:0000256" key="1">
    <source>
        <dbReference type="SAM" id="Phobius"/>
    </source>
</evidence>
<feature type="transmembrane region" description="Helical" evidence="1">
    <location>
        <begin position="278"/>
        <end position="296"/>
    </location>
</feature>
<keyword evidence="1" id="KW-0472">Membrane</keyword>
<keyword evidence="3" id="KW-1185">Reference proteome</keyword>
<name>A0A9X1VB87_9BACL</name>